<comment type="caution">
    <text evidence="2">The sequence shown here is derived from an EMBL/GenBank/DDBJ whole genome shotgun (WGS) entry which is preliminary data.</text>
</comment>
<dbReference type="EMBL" id="JAUSRA010000001">
    <property type="protein sequence ID" value="MDP9799412.1"/>
    <property type="molecule type" value="Genomic_DNA"/>
</dbReference>
<protein>
    <submittedName>
        <fullName evidence="2">Anti-anti-sigma factor</fullName>
    </submittedName>
</protein>
<dbReference type="InterPro" id="IPR036513">
    <property type="entry name" value="STAS_dom_sf"/>
</dbReference>
<evidence type="ECO:0000313" key="2">
    <source>
        <dbReference type="EMBL" id="MDP9799412.1"/>
    </source>
</evidence>
<accession>A0ABT9N6T7</accession>
<dbReference type="Proteomes" id="UP001240984">
    <property type="component" value="Unassembled WGS sequence"/>
</dbReference>
<dbReference type="InterPro" id="IPR058548">
    <property type="entry name" value="MlaB-like_STAS"/>
</dbReference>
<name>A0ABT9N6T7_9ACTN</name>
<sequence>MTGTHILVRGPARLEAVGEFDHDNRHQIVAAVWQVIADGHPHITIDFGAVTLIDASTVRALLACRHLAVAHGGGLRILRANGVVEFVLDTTGAAAALGLRPAQNTP</sequence>
<dbReference type="Pfam" id="PF13466">
    <property type="entry name" value="STAS_2"/>
    <property type="match status" value="1"/>
</dbReference>
<gene>
    <name evidence="2" type="ORF">J2S43_007924</name>
</gene>
<reference evidence="2 3" key="1">
    <citation type="submission" date="2023-07" db="EMBL/GenBank/DDBJ databases">
        <title>Sequencing the genomes of 1000 actinobacteria strains.</title>
        <authorList>
            <person name="Klenk H.-P."/>
        </authorList>
    </citation>
    <scope>NUCLEOTIDE SEQUENCE [LARGE SCALE GENOMIC DNA]</scope>
    <source>
        <strain evidence="2 3">DSM 44710</strain>
    </source>
</reference>
<dbReference type="InterPro" id="IPR002645">
    <property type="entry name" value="STAS_dom"/>
</dbReference>
<evidence type="ECO:0000313" key="3">
    <source>
        <dbReference type="Proteomes" id="UP001240984"/>
    </source>
</evidence>
<dbReference type="SUPFAM" id="SSF52091">
    <property type="entry name" value="SpoIIaa-like"/>
    <property type="match status" value="1"/>
</dbReference>
<proteinExistence type="predicted"/>
<organism evidence="2 3">
    <name type="scientific">Catenuloplanes nepalensis</name>
    <dbReference type="NCBI Taxonomy" id="587533"/>
    <lineage>
        <taxon>Bacteria</taxon>
        <taxon>Bacillati</taxon>
        <taxon>Actinomycetota</taxon>
        <taxon>Actinomycetes</taxon>
        <taxon>Micromonosporales</taxon>
        <taxon>Micromonosporaceae</taxon>
        <taxon>Catenuloplanes</taxon>
    </lineage>
</organism>
<dbReference type="Gene3D" id="3.30.750.24">
    <property type="entry name" value="STAS domain"/>
    <property type="match status" value="1"/>
</dbReference>
<evidence type="ECO:0000259" key="1">
    <source>
        <dbReference type="PROSITE" id="PS50801"/>
    </source>
</evidence>
<feature type="domain" description="STAS" evidence="1">
    <location>
        <begin position="14"/>
        <end position="106"/>
    </location>
</feature>
<keyword evidence="3" id="KW-1185">Reference proteome</keyword>
<dbReference type="PROSITE" id="PS50801">
    <property type="entry name" value="STAS"/>
    <property type="match status" value="1"/>
</dbReference>
<dbReference type="RefSeq" id="WP_306838267.1">
    <property type="nucleotide sequence ID" value="NZ_JAUSRA010000001.1"/>
</dbReference>
<dbReference type="CDD" id="cd07043">
    <property type="entry name" value="STAS_anti-anti-sigma_factors"/>
    <property type="match status" value="1"/>
</dbReference>